<name>A0AAJ8LNX4_9TREE</name>
<feature type="region of interest" description="Disordered" evidence="1">
    <location>
        <begin position="557"/>
        <end position="588"/>
    </location>
</feature>
<evidence type="ECO:0008006" key="5">
    <source>
        <dbReference type="Google" id="ProtNLM"/>
    </source>
</evidence>
<dbReference type="AlphaFoldDB" id="A0AAJ8LNX4"/>
<reference evidence="3" key="1">
    <citation type="submission" date="2017-08" db="EMBL/GenBank/DDBJ databases">
        <authorList>
            <person name="Cuomo C."/>
            <person name="Billmyre B."/>
            <person name="Heitman J."/>
        </authorList>
    </citation>
    <scope>NUCLEOTIDE SEQUENCE</scope>
    <source>
        <strain evidence="3">CBS 12478</strain>
    </source>
</reference>
<evidence type="ECO:0000256" key="1">
    <source>
        <dbReference type="SAM" id="MobiDB-lite"/>
    </source>
</evidence>
<gene>
    <name evidence="3" type="ORF">CI109_105816</name>
</gene>
<accession>A0AAJ8LNX4</accession>
<keyword evidence="4" id="KW-1185">Reference proteome</keyword>
<evidence type="ECO:0000313" key="3">
    <source>
        <dbReference type="EMBL" id="WWD21332.1"/>
    </source>
</evidence>
<feature type="compositionally biased region" description="Basic residues" evidence="1">
    <location>
        <begin position="371"/>
        <end position="380"/>
    </location>
</feature>
<feature type="region of interest" description="Disordered" evidence="1">
    <location>
        <begin position="429"/>
        <end position="448"/>
    </location>
</feature>
<feature type="transmembrane region" description="Helical" evidence="2">
    <location>
        <begin position="338"/>
        <end position="364"/>
    </location>
</feature>
<feature type="compositionally biased region" description="Low complexity" evidence="1">
    <location>
        <begin position="381"/>
        <end position="394"/>
    </location>
</feature>
<feature type="compositionally biased region" description="Polar residues" evidence="1">
    <location>
        <begin position="521"/>
        <end position="535"/>
    </location>
</feature>
<dbReference type="Proteomes" id="UP000322225">
    <property type="component" value="Chromosome 10"/>
</dbReference>
<proteinExistence type="predicted"/>
<protein>
    <recommendedName>
        <fullName evidence="5">Transmembrane protein</fullName>
    </recommendedName>
</protein>
<dbReference type="RefSeq" id="XP_031861551.2">
    <property type="nucleotide sequence ID" value="XM_032004320.2"/>
</dbReference>
<dbReference type="Gene3D" id="2.60.120.260">
    <property type="entry name" value="Galactose-binding domain-like"/>
    <property type="match status" value="1"/>
</dbReference>
<evidence type="ECO:0000256" key="2">
    <source>
        <dbReference type="SAM" id="Phobius"/>
    </source>
</evidence>
<feature type="region of interest" description="Disordered" evidence="1">
    <location>
        <begin position="371"/>
        <end position="407"/>
    </location>
</feature>
<feature type="compositionally biased region" description="Low complexity" evidence="1">
    <location>
        <begin position="668"/>
        <end position="679"/>
    </location>
</feature>
<sequence>MTIYEPTLFSTIPHYKRAHSQATEVAPTSVPFFISDSSPFIEYGTTDKSSISPWTIGYALQTDGYDQTLHLTSTSNSTIAFNISATSFTMLIPSYPQCQATIRINSSLPMPACATESSSSNSAASATPFTMSGLPFGVHQVEWNSGPLNTSDRLVLWGIDAVRLAEGSAMSNVTVDDTFTHSDPVSITYDSPDGNEAWTHLADGTSSDQRSYSEVNVRDGYFNKTLAITQSKDASVTFSGSGSAIYLYGTVGPDFGQASISMNGQTIVSPLNLTYPWAIASQLLWFQTGLDTTKINNVTMTNLGTEKMALDFVILTTDNDSISKLTHASSTNSFTKTLAGKLVLCLVVPIVATSLAALLLLCLFRRRNRQSRASRPRPRSRGPSLSLQSSPGGLFPHERKRRGSVTSMNSGFTATEVFVSYDEGVSQRLSDRWHSPTGPDHGMQERGETPRTAIAPSLASVSESLHFSPFTTPIRKNHPLRFVVGSNYPESIVGPPLPAYTLERTHTLVTTASGGALHSPDGTTSLTTIDSSPSRHLTAEEEKAVQLRMFRDLVAAEGKDPDNSQPSSSRLPHYDHNHNDEDNDDVPHSAARLSTVAPSSIMSIFAASPRSERRFSAMTDFTTTNATPFHPDTYPPPPLPTPPARLRVDMGFLKDPNQPFRRAKDLYSATSTPSTTTPKSSDRLLRPGLASAVSPRGNAEWSDSTTTRTNRAHAEDDHDGSFSIARHGGGPPLDRDRAARRRDHSVYSAYTAFTETSAARPDSEVIPSEDFLTTLNEAAREERERGM</sequence>
<feature type="region of interest" description="Disordered" evidence="1">
    <location>
        <begin position="654"/>
        <end position="740"/>
    </location>
</feature>
<keyword evidence="2" id="KW-0812">Transmembrane</keyword>
<organism evidence="3 4">
    <name type="scientific">Kwoniella shandongensis</name>
    <dbReference type="NCBI Taxonomy" id="1734106"/>
    <lineage>
        <taxon>Eukaryota</taxon>
        <taxon>Fungi</taxon>
        <taxon>Dikarya</taxon>
        <taxon>Basidiomycota</taxon>
        <taxon>Agaricomycotina</taxon>
        <taxon>Tremellomycetes</taxon>
        <taxon>Tremellales</taxon>
        <taxon>Cryptococcaceae</taxon>
        <taxon>Kwoniella</taxon>
    </lineage>
</organism>
<feature type="region of interest" description="Disordered" evidence="1">
    <location>
        <begin position="512"/>
        <end position="541"/>
    </location>
</feature>
<keyword evidence="2" id="KW-0472">Membrane</keyword>
<keyword evidence="2" id="KW-1133">Transmembrane helix</keyword>
<dbReference type="KEGG" id="ksn:43588453"/>
<dbReference type="EMBL" id="CP144060">
    <property type="protein sequence ID" value="WWD21332.1"/>
    <property type="molecule type" value="Genomic_DNA"/>
</dbReference>
<reference evidence="3" key="2">
    <citation type="submission" date="2024-01" db="EMBL/GenBank/DDBJ databases">
        <title>Comparative genomics of Cryptococcus and Kwoniella reveals pathogenesis evolution and contrasting modes of karyotype evolution via chromosome fusion or intercentromeric recombination.</title>
        <authorList>
            <person name="Coelho M.A."/>
            <person name="David-Palma M."/>
            <person name="Shea T."/>
            <person name="Bowers K."/>
            <person name="McGinley-Smith S."/>
            <person name="Mohammad A.W."/>
            <person name="Gnirke A."/>
            <person name="Yurkov A.M."/>
            <person name="Nowrousian M."/>
            <person name="Sun S."/>
            <person name="Cuomo C.A."/>
            <person name="Heitman J."/>
        </authorList>
    </citation>
    <scope>NUCLEOTIDE SEQUENCE</scope>
    <source>
        <strain evidence="3">CBS 12478</strain>
    </source>
</reference>
<dbReference type="GeneID" id="43588453"/>
<evidence type="ECO:0000313" key="4">
    <source>
        <dbReference type="Proteomes" id="UP000322225"/>
    </source>
</evidence>